<name>A0A843TS03_COLES</name>
<proteinExistence type="predicted"/>
<dbReference type="Proteomes" id="UP000652761">
    <property type="component" value="Unassembled WGS sequence"/>
</dbReference>
<dbReference type="PANTHER" id="PTHR31860">
    <property type="entry name" value="HEAT-INDUCIBLE TRANSCRIPTION REPRESSOR (DUF639)-RELATED"/>
    <property type="match status" value="1"/>
</dbReference>
<keyword evidence="1" id="KW-0812">Transmembrane</keyword>
<dbReference type="PANTHER" id="PTHR31860:SF4">
    <property type="entry name" value="OS02G0637800 PROTEIN"/>
    <property type="match status" value="1"/>
</dbReference>
<keyword evidence="1" id="KW-0472">Membrane</keyword>
<evidence type="ECO:0000256" key="1">
    <source>
        <dbReference type="SAM" id="Phobius"/>
    </source>
</evidence>
<dbReference type="AlphaFoldDB" id="A0A843TS03"/>
<dbReference type="Pfam" id="PF04842">
    <property type="entry name" value="DUF639"/>
    <property type="match status" value="1"/>
</dbReference>
<keyword evidence="1" id="KW-1133">Transmembrane helix</keyword>
<dbReference type="EMBL" id="NMUH01000123">
    <property type="protein sequence ID" value="MQL72230.1"/>
    <property type="molecule type" value="Genomic_DNA"/>
</dbReference>
<evidence type="ECO:0000313" key="2">
    <source>
        <dbReference type="EMBL" id="MQL72230.1"/>
    </source>
</evidence>
<protein>
    <submittedName>
        <fullName evidence="2">Uncharacterized protein</fullName>
    </submittedName>
</protein>
<keyword evidence="3" id="KW-1185">Reference proteome</keyword>
<dbReference type="OrthoDB" id="742491at2759"/>
<sequence>MADGVGVFHGLIRPRAISALFIGTRKTRRRPAPGEEGAEGDAAQIPQLSRVANSVVSRCARILLLSAEDLQQQFEDEVADNVKESSFYARNLLEYCSYKALQVVTKQPHYLGDKEFRRLTYDMMLAWETPGVGDESMAKVDCKQTVGRDAFARIAPSCPAVADIISVHNLFDALTSSSAGQLHFLLYDKYLARLEKLLKPSKQVSALPLTSSLQLAEGEILLDVDGAVPTQPVLQHIGISARPGRLTLTSHALYFESLAVGYDKAVVYDLAADLKQVVKPELIGPLGARLFDKAVMYKSNALEEPVHFEFPELKGHSRRDHWLAMIHEVLHAHKFIRKYDLKGIQQAEALSKAVLGIFQYRAIKEVFHIIPTRSKILLPFSLSEKLPKGDEILEALHDHLKLLGMESQEDAVPKTLLDGKDQTGLRPVSLLVLSRKGFSLLKKTDEIEENGYLRDDFYVGRQSPLEVAVNQSMCYSGQAETARATVEQVKVEGIDTNLAVMQELLFPVIESHKRIHFLATWEDPFKSTVFLVLILFVLYRGWTKYILPGAFISLASLMLWHRHDRKDNPLEVFRITTPPSKNPVEQLLILQEAISQVETLVQAANIILLKLRAIFLAAVPETTKGVAVALIAIGAFFVIVPFKHLVFMMLLEAYTREMPLRKHSSEKLIRRMREWWVRIPAAPVKLVKSDNKKKK</sequence>
<feature type="transmembrane region" description="Helical" evidence="1">
    <location>
        <begin position="625"/>
        <end position="651"/>
    </location>
</feature>
<dbReference type="InterPro" id="IPR006927">
    <property type="entry name" value="DUF639"/>
</dbReference>
<accession>A0A843TS03</accession>
<comment type="caution">
    <text evidence="2">The sequence shown here is derived from an EMBL/GenBank/DDBJ whole genome shotgun (WGS) entry which is preliminary data.</text>
</comment>
<organism evidence="2 3">
    <name type="scientific">Colocasia esculenta</name>
    <name type="common">Wild taro</name>
    <name type="synonym">Arum esculentum</name>
    <dbReference type="NCBI Taxonomy" id="4460"/>
    <lineage>
        <taxon>Eukaryota</taxon>
        <taxon>Viridiplantae</taxon>
        <taxon>Streptophyta</taxon>
        <taxon>Embryophyta</taxon>
        <taxon>Tracheophyta</taxon>
        <taxon>Spermatophyta</taxon>
        <taxon>Magnoliopsida</taxon>
        <taxon>Liliopsida</taxon>
        <taxon>Araceae</taxon>
        <taxon>Aroideae</taxon>
        <taxon>Colocasieae</taxon>
        <taxon>Colocasia</taxon>
    </lineage>
</organism>
<evidence type="ECO:0000313" key="3">
    <source>
        <dbReference type="Proteomes" id="UP000652761"/>
    </source>
</evidence>
<reference evidence="2" key="1">
    <citation type="submission" date="2017-07" db="EMBL/GenBank/DDBJ databases">
        <title>Taro Niue Genome Assembly and Annotation.</title>
        <authorList>
            <person name="Atibalentja N."/>
            <person name="Keating K."/>
            <person name="Fields C.J."/>
        </authorList>
    </citation>
    <scope>NUCLEOTIDE SEQUENCE</scope>
    <source>
        <strain evidence="2">Niue_2</strain>
        <tissue evidence="2">Leaf</tissue>
    </source>
</reference>
<gene>
    <name evidence="2" type="ORF">Taro_004553</name>
</gene>